<dbReference type="PATRIC" id="fig|266265.5.peg.3093"/>
<feature type="domain" description="Acetophenone carboxylase-like C-terminal" evidence="3">
    <location>
        <begin position="501"/>
        <end position="679"/>
    </location>
</feature>
<dbReference type="PANTHER" id="PTHR11365">
    <property type="entry name" value="5-OXOPROLINASE RELATED"/>
    <property type="match status" value="1"/>
</dbReference>
<dbReference type="Pfam" id="PF05378">
    <property type="entry name" value="Hydant_A_N"/>
    <property type="match status" value="1"/>
</dbReference>
<gene>
    <name evidence="4" type="ORF">Bxe_A1473</name>
</gene>
<dbReference type="OrthoDB" id="9768323at2"/>
<keyword evidence="5" id="KW-1185">Reference proteome</keyword>
<dbReference type="GO" id="GO:0047423">
    <property type="term" value="F:N-methylhydantoinase (ATP-hydrolyzing) activity"/>
    <property type="evidence" value="ECO:0007669"/>
    <property type="project" value="UniProtKB-EC"/>
</dbReference>
<name>Q13WQ8_PARXL</name>
<protein>
    <submittedName>
        <fullName evidence="4">5-oxoprolinase (ATP-hydrolyzing)</fullName>
        <ecNumber evidence="4">3.5.2.14</ecNumber>
    </submittedName>
</protein>
<dbReference type="KEGG" id="bxe:Bxe_A1473"/>
<dbReference type="EC" id="3.5.2.14" evidence="4"/>
<dbReference type="KEGG" id="bxb:DR64_3637"/>
<dbReference type="Proteomes" id="UP000001817">
    <property type="component" value="Chromosome 1"/>
</dbReference>
<dbReference type="InterPro" id="IPR043129">
    <property type="entry name" value="ATPase_NBD"/>
</dbReference>
<accession>Q13WQ8</accession>
<proteinExistence type="predicted"/>
<dbReference type="GO" id="GO:0017168">
    <property type="term" value="F:5-oxoprolinase (ATP-hydrolyzing) activity"/>
    <property type="evidence" value="ECO:0007669"/>
    <property type="project" value="TreeGrafter"/>
</dbReference>
<feature type="domain" description="Hydantoinase/oxoprolinase N-terminal" evidence="2">
    <location>
        <begin position="3"/>
        <end position="179"/>
    </location>
</feature>
<feature type="domain" description="Hydantoinase A/oxoprolinase" evidence="1">
    <location>
        <begin position="203"/>
        <end position="488"/>
    </location>
</feature>
<reference evidence="4 5" key="1">
    <citation type="journal article" date="2006" name="Proc. Natl. Acad. Sci. U.S.A.">
        <title>Burkholderia xenovorans LB400 harbors a multi-replicon, 9.73-Mbp genome shaped for versatility.</title>
        <authorList>
            <person name="Chain P.S."/>
            <person name="Denef V.J."/>
            <person name="Konstantinidis K.T."/>
            <person name="Vergez L.M."/>
            <person name="Agullo L."/>
            <person name="Reyes V.L."/>
            <person name="Hauser L."/>
            <person name="Cordova M."/>
            <person name="Gomez L."/>
            <person name="Gonzalez M."/>
            <person name="Land M."/>
            <person name="Lao V."/>
            <person name="Larimer F."/>
            <person name="LiPuma J.J."/>
            <person name="Mahenthiralingam E."/>
            <person name="Malfatti S.A."/>
            <person name="Marx C.J."/>
            <person name="Parnell J.J."/>
            <person name="Ramette A."/>
            <person name="Richardson P."/>
            <person name="Seeger M."/>
            <person name="Smith D."/>
            <person name="Spilker T."/>
            <person name="Sul W.J."/>
            <person name="Tsoi T.V."/>
            <person name="Ulrich L.E."/>
            <person name="Zhulin I.B."/>
            <person name="Tiedje J.M."/>
        </authorList>
    </citation>
    <scope>NUCLEOTIDE SEQUENCE [LARGE SCALE GENOMIC DNA]</scope>
    <source>
        <strain evidence="4 5">LB400</strain>
    </source>
</reference>
<dbReference type="SUPFAM" id="SSF53067">
    <property type="entry name" value="Actin-like ATPase domain"/>
    <property type="match status" value="1"/>
</dbReference>
<evidence type="ECO:0000259" key="1">
    <source>
        <dbReference type="Pfam" id="PF01968"/>
    </source>
</evidence>
<dbReference type="RefSeq" id="WP_011489054.1">
    <property type="nucleotide sequence ID" value="NC_007951.1"/>
</dbReference>
<dbReference type="InterPro" id="IPR008040">
    <property type="entry name" value="Hydant_A_N"/>
</dbReference>
<evidence type="ECO:0000259" key="3">
    <source>
        <dbReference type="Pfam" id="PF19278"/>
    </source>
</evidence>
<dbReference type="PANTHER" id="PTHR11365:SF23">
    <property type="entry name" value="HYPOTHETICAL 5-OXOPROLINASE (EUROFUNG)-RELATED"/>
    <property type="match status" value="1"/>
</dbReference>
<evidence type="ECO:0000313" key="4">
    <source>
        <dbReference type="EMBL" id="ABE31481.1"/>
    </source>
</evidence>
<dbReference type="Pfam" id="PF01968">
    <property type="entry name" value="Hydantoinase_A"/>
    <property type="match status" value="1"/>
</dbReference>
<dbReference type="InterPro" id="IPR049517">
    <property type="entry name" value="ACX-like_C"/>
</dbReference>
<evidence type="ECO:0000259" key="2">
    <source>
        <dbReference type="Pfam" id="PF05378"/>
    </source>
</evidence>
<evidence type="ECO:0000313" key="5">
    <source>
        <dbReference type="Proteomes" id="UP000001817"/>
    </source>
</evidence>
<dbReference type="GO" id="GO:0005829">
    <property type="term" value="C:cytosol"/>
    <property type="evidence" value="ECO:0007669"/>
    <property type="project" value="TreeGrafter"/>
</dbReference>
<dbReference type="InterPro" id="IPR045079">
    <property type="entry name" value="Oxoprolinase-like"/>
</dbReference>
<keyword evidence="4" id="KW-0378">Hydrolase</keyword>
<dbReference type="Pfam" id="PF19278">
    <property type="entry name" value="Hydant_A_C"/>
    <property type="match status" value="1"/>
</dbReference>
<dbReference type="AlphaFoldDB" id="Q13WQ8"/>
<dbReference type="STRING" id="266265.Bxe_A1473"/>
<dbReference type="InterPro" id="IPR002821">
    <property type="entry name" value="Hydantoinase_A"/>
</dbReference>
<dbReference type="EMBL" id="CP000270">
    <property type="protein sequence ID" value="ABE31481.1"/>
    <property type="molecule type" value="Genomic_DNA"/>
</dbReference>
<organism evidence="4 5">
    <name type="scientific">Paraburkholderia xenovorans (strain LB400)</name>
    <dbReference type="NCBI Taxonomy" id="266265"/>
    <lineage>
        <taxon>Bacteria</taxon>
        <taxon>Pseudomonadati</taxon>
        <taxon>Pseudomonadota</taxon>
        <taxon>Betaproteobacteria</taxon>
        <taxon>Burkholderiales</taxon>
        <taxon>Burkholderiaceae</taxon>
        <taxon>Paraburkholderia</taxon>
    </lineage>
</organism>
<dbReference type="eggNOG" id="COG0145">
    <property type="taxonomic scope" value="Bacteria"/>
</dbReference>
<sequence length="687" mass="72915">MLKIGVDIGGTFTDFAAWREGGEGRVETLKVPSTPPDFAEAFKSGCNEILKRMEPHTHEEIVVVHGTTVATNTVIERNGPSIALFTTEGFRDILELQRLRLRRAIDLFGNRVDPLIPRELVFEIPERSGSDGRMRTRLDLDAVKHAAHAAKEAGVEGIAIAFLHSFRNPSHEIAARKAVIEATGLRNVSISSEIWPKIGEYERAIVAVLNTYVKPRMSAYIGEIERWLAARLPNAKLFIMQSNGGALSADEARELPVHTLLSGPASGVTAAQSLGAALNERCMLTMDMGGTSTDLSLIQDNEPSITGDAEVGDFPLMMPVTGIEAIGAGGGSVCWIDGGVLRVGPKSAGARPGPACFGHGGTLPTVTDAYLLCGFIDPLHFLGGRMTLDVDAAHAAMQPVADALKMDVVSAAQACLTVATSNMVASVLPYLARYGLDPADVTLVVYGGAGSLHGPLLATELGIGRVLVPGMPSVFCAYGGLVAGLTHDAVKSVQGVTVDGALIQREFAGLEQSAREWLASQDVGVSLREVEIEQRAEARYRGQSFQLIVNVPPVAIARGDVAAIEDEFHRQHERLYAHADPAAPVELTELRLRIRGKLPMPSAGVSGTQQSAPVAGAADGARSGARTLHIAGATQAACGVYARERLRTGDTLVGVAIIEQHDTTILVPPHYRATVDAHGNILLEKES</sequence>
<dbReference type="GO" id="GO:0006749">
    <property type="term" value="P:glutathione metabolic process"/>
    <property type="evidence" value="ECO:0007669"/>
    <property type="project" value="TreeGrafter"/>
</dbReference>